<feature type="compositionally biased region" description="Polar residues" evidence="1">
    <location>
        <begin position="120"/>
        <end position="129"/>
    </location>
</feature>
<reference evidence="2" key="1">
    <citation type="submission" date="2014-12" db="EMBL/GenBank/DDBJ databases">
        <title>Insight into the proteome of Arion vulgaris.</title>
        <authorList>
            <person name="Aradska J."/>
            <person name="Bulat T."/>
            <person name="Smidak R."/>
            <person name="Sarate P."/>
            <person name="Gangsoo J."/>
            <person name="Sialana F."/>
            <person name="Bilban M."/>
            <person name="Lubec G."/>
        </authorList>
    </citation>
    <scope>NUCLEOTIDE SEQUENCE</scope>
    <source>
        <tissue evidence="2">Skin</tissue>
    </source>
</reference>
<name>A0A0B6ZNL3_9EUPU</name>
<dbReference type="EMBL" id="HACG01022450">
    <property type="protein sequence ID" value="CEK69315.1"/>
    <property type="molecule type" value="Transcribed_RNA"/>
</dbReference>
<feature type="non-terminal residue" evidence="2">
    <location>
        <position position="1"/>
    </location>
</feature>
<sequence>ECMDTCNSAAAIPTCVSESSEVLFSHVINCSIKQEPTNSELSESVMSQNEQGEITEHSCLLEVVASTDSLVSLDSDIAVTTSSAFDCQDSQTAFVVDVEDGQREDSSEEISNIQEESSVCIEQQENTEPPNKRLKIT</sequence>
<feature type="compositionally biased region" description="Low complexity" evidence="1">
    <location>
        <begin position="109"/>
        <end position="118"/>
    </location>
</feature>
<evidence type="ECO:0000256" key="1">
    <source>
        <dbReference type="SAM" id="MobiDB-lite"/>
    </source>
</evidence>
<feature type="region of interest" description="Disordered" evidence="1">
    <location>
        <begin position="99"/>
        <end position="137"/>
    </location>
</feature>
<evidence type="ECO:0000313" key="2">
    <source>
        <dbReference type="EMBL" id="CEK69315.1"/>
    </source>
</evidence>
<proteinExistence type="predicted"/>
<dbReference type="AlphaFoldDB" id="A0A0B6ZNL3"/>
<protein>
    <submittedName>
        <fullName evidence="2">Uncharacterized protein</fullName>
    </submittedName>
</protein>
<organism evidence="2">
    <name type="scientific">Arion vulgaris</name>
    <dbReference type="NCBI Taxonomy" id="1028688"/>
    <lineage>
        <taxon>Eukaryota</taxon>
        <taxon>Metazoa</taxon>
        <taxon>Spiralia</taxon>
        <taxon>Lophotrochozoa</taxon>
        <taxon>Mollusca</taxon>
        <taxon>Gastropoda</taxon>
        <taxon>Heterobranchia</taxon>
        <taxon>Euthyneura</taxon>
        <taxon>Panpulmonata</taxon>
        <taxon>Eupulmonata</taxon>
        <taxon>Stylommatophora</taxon>
        <taxon>Helicina</taxon>
        <taxon>Arionoidea</taxon>
        <taxon>Arionidae</taxon>
        <taxon>Arion</taxon>
    </lineage>
</organism>
<gene>
    <name evidence="2" type="primary">ORF69791</name>
</gene>
<accession>A0A0B6ZNL3</accession>